<gene>
    <name evidence="1" type="ORF">DU956_25085</name>
</gene>
<comment type="caution">
    <text evidence="1">The sequence shown here is derived from an EMBL/GenBank/DDBJ whole genome shotgun (WGS) entry which is preliminary data.</text>
</comment>
<name>A0A5W6P8Q1_SALET</name>
<dbReference type="AlphaFoldDB" id="A0A5W6P8Q1"/>
<sequence length="69" mass="8051">MTKFEAFKDQITNAAKASFPEWVTFEYENDFPGYNESFVYESVCAIKKMGELEVRNNADRYFSVKFISA</sequence>
<organism evidence="1">
    <name type="scientific">Salmonella enterica subsp. enterica serovar Kentucky</name>
    <dbReference type="NCBI Taxonomy" id="192955"/>
    <lineage>
        <taxon>Bacteria</taxon>
        <taxon>Pseudomonadati</taxon>
        <taxon>Pseudomonadota</taxon>
        <taxon>Gammaproteobacteria</taxon>
        <taxon>Enterobacterales</taxon>
        <taxon>Enterobacteriaceae</taxon>
        <taxon>Salmonella</taxon>
    </lineage>
</organism>
<reference evidence="1" key="1">
    <citation type="submission" date="2018-07" db="EMBL/GenBank/DDBJ databases">
        <authorList>
            <person name="Ashton P.M."/>
            <person name="Dallman T."/>
            <person name="Nair S."/>
            <person name="De Pinna E."/>
            <person name="Peters T."/>
            <person name="Grant K."/>
        </authorList>
    </citation>
    <scope>NUCLEOTIDE SEQUENCE</scope>
    <source>
        <strain evidence="1">570814</strain>
    </source>
</reference>
<protein>
    <submittedName>
        <fullName evidence="1">Uncharacterized protein</fullName>
    </submittedName>
</protein>
<dbReference type="EMBL" id="AAHNNZ010000037">
    <property type="protein sequence ID" value="EBY2337547.1"/>
    <property type="molecule type" value="Genomic_DNA"/>
</dbReference>
<accession>A0A5W6P8Q1</accession>
<evidence type="ECO:0000313" key="1">
    <source>
        <dbReference type="EMBL" id="EBY2337547.1"/>
    </source>
</evidence>
<dbReference type="RefSeq" id="WP_032201350.1">
    <property type="nucleotide sequence ID" value="NZ_CP127218.1"/>
</dbReference>
<proteinExistence type="predicted"/>